<keyword evidence="4" id="KW-0408">Iron</keyword>
<dbReference type="NCBIfam" id="NF001614">
    <property type="entry name" value="PRK00402.1"/>
    <property type="match status" value="1"/>
</dbReference>
<dbReference type="RefSeq" id="WP_380600629.1">
    <property type="nucleotide sequence ID" value="NZ_JBHSDU010000010.1"/>
</dbReference>
<dbReference type="PANTHER" id="PTHR43822:SF2">
    <property type="entry name" value="HOMOACONITASE, MITOCHONDRIAL"/>
    <property type="match status" value="1"/>
</dbReference>
<dbReference type="InterPro" id="IPR050067">
    <property type="entry name" value="IPM_dehydratase_rel_enz"/>
</dbReference>
<gene>
    <name evidence="8" type="ORF">ACFPN2_22050</name>
</gene>
<keyword evidence="5" id="KW-0411">Iron-sulfur</keyword>
<keyword evidence="6 8" id="KW-0456">Lyase</keyword>
<dbReference type="NCBIfam" id="TIGR01343">
    <property type="entry name" value="hacA_fam"/>
    <property type="match status" value="1"/>
</dbReference>
<comment type="caution">
    <text evidence="8">The sequence shown here is derived from an EMBL/GenBank/DDBJ whole genome shotgun (WGS) entry which is preliminary data.</text>
</comment>
<dbReference type="PRINTS" id="PR00415">
    <property type="entry name" value="ACONITASE"/>
</dbReference>
<evidence type="ECO:0000256" key="4">
    <source>
        <dbReference type="ARBA" id="ARBA00023004"/>
    </source>
</evidence>
<sequence length="426" mass="45699">MNMVEKILARKSGQKSVAPGDVVLTDIDLMLMHDLSANFVMKVFENEMEGASIADASKLVFAFDHNFAPATREAAEALAAVRRFAAKHNVKNLFDSGCGSIHHVVMEAGLVTPGMIVIGCDSHSPIYGALGAFGTGVGNNSMAALGFTQNKGWFKVPETVKIHFHGTPMKAVQPRDISQFLVGKLGEDGAIYKALEYAGPYIESLDVNDRALFPLQAIDVGGKCGFVNPDEKTLRYVRELFANKPGVPQFELFQNDADGRYADIIDIDVSRIEPQVACPPTVGNVHPIDVAVGTPINVAEAGGSTGGRLSDIRTLARCFAHRRVHPGVRLQVVPASRDIYLAALKEGLFETLHVAGANIFPPSAGSNQAFNMGALAEDEVMISTQARNFPGRNGHPKARHFLASALTVAASALTGKITDPRTLEER</sequence>
<organism evidence="8 9">
    <name type="scientific">Steroidobacter flavus</name>
    <dbReference type="NCBI Taxonomy" id="1842136"/>
    <lineage>
        <taxon>Bacteria</taxon>
        <taxon>Pseudomonadati</taxon>
        <taxon>Pseudomonadota</taxon>
        <taxon>Gammaproteobacteria</taxon>
        <taxon>Steroidobacterales</taxon>
        <taxon>Steroidobacteraceae</taxon>
        <taxon>Steroidobacter</taxon>
    </lineage>
</organism>
<dbReference type="InterPro" id="IPR001030">
    <property type="entry name" value="Acoase/IPM_deHydtase_lsu_aba"/>
</dbReference>
<keyword evidence="2" id="KW-0004">4Fe-4S</keyword>
<evidence type="ECO:0000256" key="3">
    <source>
        <dbReference type="ARBA" id="ARBA00022723"/>
    </source>
</evidence>
<evidence type="ECO:0000313" key="9">
    <source>
        <dbReference type="Proteomes" id="UP001595904"/>
    </source>
</evidence>
<keyword evidence="9" id="KW-1185">Reference proteome</keyword>
<dbReference type="GO" id="GO:0003861">
    <property type="term" value="F:3-isopropylmalate dehydratase activity"/>
    <property type="evidence" value="ECO:0007669"/>
    <property type="project" value="UniProtKB-EC"/>
</dbReference>
<protein>
    <submittedName>
        <fullName evidence="8">Aconitase/3-isopropylmalate dehydratase large subunit family protein</fullName>
        <ecNumber evidence="8">4.2.1.33</ecNumber>
    </submittedName>
</protein>
<reference evidence="9" key="1">
    <citation type="journal article" date="2019" name="Int. J. Syst. Evol. Microbiol.">
        <title>The Global Catalogue of Microorganisms (GCM) 10K type strain sequencing project: providing services to taxonomists for standard genome sequencing and annotation.</title>
        <authorList>
            <consortium name="The Broad Institute Genomics Platform"/>
            <consortium name="The Broad Institute Genome Sequencing Center for Infectious Disease"/>
            <person name="Wu L."/>
            <person name="Ma J."/>
        </authorList>
    </citation>
    <scope>NUCLEOTIDE SEQUENCE [LARGE SCALE GENOMIC DNA]</scope>
    <source>
        <strain evidence="9">CGMCC 1.10759</strain>
    </source>
</reference>
<evidence type="ECO:0000259" key="7">
    <source>
        <dbReference type="Pfam" id="PF00330"/>
    </source>
</evidence>
<dbReference type="SUPFAM" id="SSF53732">
    <property type="entry name" value="Aconitase iron-sulfur domain"/>
    <property type="match status" value="1"/>
</dbReference>
<dbReference type="Proteomes" id="UP001595904">
    <property type="component" value="Unassembled WGS sequence"/>
</dbReference>
<dbReference type="InterPro" id="IPR015931">
    <property type="entry name" value="Acnase/IPM_dHydase_lsu_aba_1/3"/>
</dbReference>
<dbReference type="InterPro" id="IPR036008">
    <property type="entry name" value="Aconitase_4Fe-4S_dom"/>
</dbReference>
<accession>A0ABV8SYR5</accession>
<dbReference type="EC" id="4.2.1.33" evidence="8"/>
<evidence type="ECO:0000313" key="8">
    <source>
        <dbReference type="EMBL" id="MFC4311783.1"/>
    </source>
</evidence>
<dbReference type="PANTHER" id="PTHR43822">
    <property type="entry name" value="HOMOACONITASE, MITOCHONDRIAL-RELATED"/>
    <property type="match status" value="1"/>
</dbReference>
<feature type="domain" description="Aconitase/3-isopropylmalate dehydratase large subunit alpha/beta/alpha" evidence="7">
    <location>
        <begin position="27"/>
        <end position="415"/>
    </location>
</feature>
<dbReference type="Pfam" id="PF00330">
    <property type="entry name" value="Aconitase"/>
    <property type="match status" value="1"/>
</dbReference>
<dbReference type="Gene3D" id="3.30.499.10">
    <property type="entry name" value="Aconitase, domain 3"/>
    <property type="match status" value="2"/>
</dbReference>
<evidence type="ECO:0000256" key="1">
    <source>
        <dbReference type="ARBA" id="ARBA00011271"/>
    </source>
</evidence>
<name>A0ABV8SYR5_9GAMM</name>
<comment type="subunit">
    <text evidence="1">Heterodimer of LeuC and LeuD.</text>
</comment>
<evidence type="ECO:0000256" key="5">
    <source>
        <dbReference type="ARBA" id="ARBA00023014"/>
    </source>
</evidence>
<dbReference type="InterPro" id="IPR006251">
    <property type="entry name" value="Homoacnase/IPMdehydase_lsu"/>
</dbReference>
<keyword evidence="3" id="KW-0479">Metal-binding</keyword>
<evidence type="ECO:0000256" key="6">
    <source>
        <dbReference type="ARBA" id="ARBA00023239"/>
    </source>
</evidence>
<dbReference type="EMBL" id="JBHSDU010000010">
    <property type="protein sequence ID" value="MFC4311783.1"/>
    <property type="molecule type" value="Genomic_DNA"/>
</dbReference>
<evidence type="ECO:0000256" key="2">
    <source>
        <dbReference type="ARBA" id="ARBA00022485"/>
    </source>
</evidence>
<proteinExistence type="predicted"/>